<proteinExistence type="predicted"/>
<accession>A0A9W4SBU5</accession>
<sequence length="169" mass="19357">MNTGGHRPITRSMTRALRSSVGSSSSQPTQQVSEVTRSRRGRKSKSTSVRIETIEQTEHAEQTHGQIEVSIGIPVRSALNKTNANHSNRRTNKKSIREIEYQIDATLEKNIEQIIREERVNYYMDIWMKKLDKNELELASKDYKKELILYIILILVGVVHVNKIIGKVS</sequence>
<feature type="compositionally biased region" description="Low complexity" evidence="1">
    <location>
        <begin position="19"/>
        <end position="35"/>
    </location>
</feature>
<feature type="transmembrane region" description="Helical" evidence="2">
    <location>
        <begin position="147"/>
        <end position="165"/>
    </location>
</feature>
<evidence type="ECO:0000313" key="4">
    <source>
        <dbReference type="Proteomes" id="UP001153678"/>
    </source>
</evidence>
<evidence type="ECO:0000256" key="1">
    <source>
        <dbReference type="SAM" id="MobiDB-lite"/>
    </source>
</evidence>
<name>A0A9W4SBU5_9GLOM</name>
<organism evidence="3 4">
    <name type="scientific">Funneliformis geosporum</name>
    <dbReference type="NCBI Taxonomy" id="1117311"/>
    <lineage>
        <taxon>Eukaryota</taxon>
        <taxon>Fungi</taxon>
        <taxon>Fungi incertae sedis</taxon>
        <taxon>Mucoromycota</taxon>
        <taxon>Glomeromycotina</taxon>
        <taxon>Glomeromycetes</taxon>
        <taxon>Glomerales</taxon>
        <taxon>Glomeraceae</taxon>
        <taxon>Funneliformis</taxon>
    </lineage>
</organism>
<protein>
    <submittedName>
        <fullName evidence="3">17960_t:CDS:1</fullName>
    </submittedName>
</protein>
<gene>
    <name evidence="3" type="ORF">FWILDA_LOCUS717</name>
</gene>
<evidence type="ECO:0000313" key="3">
    <source>
        <dbReference type="EMBL" id="CAI2162746.1"/>
    </source>
</evidence>
<dbReference type="EMBL" id="CAMKVN010000050">
    <property type="protein sequence ID" value="CAI2162746.1"/>
    <property type="molecule type" value="Genomic_DNA"/>
</dbReference>
<comment type="caution">
    <text evidence="3">The sequence shown here is derived from an EMBL/GenBank/DDBJ whole genome shotgun (WGS) entry which is preliminary data.</text>
</comment>
<keyword evidence="2" id="KW-1133">Transmembrane helix</keyword>
<dbReference type="AlphaFoldDB" id="A0A9W4SBU5"/>
<reference evidence="3" key="1">
    <citation type="submission" date="2022-08" db="EMBL/GenBank/DDBJ databases">
        <authorList>
            <person name="Kallberg Y."/>
            <person name="Tangrot J."/>
            <person name="Rosling A."/>
        </authorList>
    </citation>
    <scope>NUCLEOTIDE SEQUENCE</scope>
    <source>
        <strain evidence="3">Wild A</strain>
    </source>
</reference>
<keyword evidence="2" id="KW-0472">Membrane</keyword>
<keyword evidence="2" id="KW-0812">Transmembrane</keyword>
<evidence type="ECO:0000256" key="2">
    <source>
        <dbReference type="SAM" id="Phobius"/>
    </source>
</evidence>
<dbReference type="Proteomes" id="UP001153678">
    <property type="component" value="Unassembled WGS sequence"/>
</dbReference>
<feature type="region of interest" description="Disordered" evidence="1">
    <location>
        <begin position="1"/>
        <end position="49"/>
    </location>
</feature>
<keyword evidence="4" id="KW-1185">Reference proteome</keyword>